<dbReference type="PROSITE" id="PS01096">
    <property type="entry name" value="PPIC_PPIASE_1"/>
    <property type="match status" value="1"/>
</dbReference>
<evidence type="ECO:0000259" key="2">
    <source>
        <dbReference type="PROSITE" id="PS50198"/>
    </source>
</evidence>
<dbReference type="Gene3D" id="1.10.8.1040">
    <property type="match status" value="1"/>
</dbReference>
<dbReference type="InterPro" id="IPR000297">
    <property type="entry name" value="PPIase_PpiC"/>
</dbReference>
<dbReference type="InterPro" id="IPR050245">
    <property type="entry name" value="PrsA_foldase"/>
</dbReference>
<proteinExistence type="predicted"/>
<protein>
    <submittedName>
        <fullName evidence="3">Peptidylprolyl isomerase</fullName>
    </submittedName>
</protein>
<feature type="domain" description="PpiC" evidence="2">
    <location>
        <begin position="113"/>
        <end position="204"/>
    </location>
</feature>
<dbReference type="Pfam" id="PF00639">
    <property type="entry name" value="Rotamase"/>
    <property type="match status" value="1"/>
</dbReference>
<organism evidence="3 4">
    <name type="scientific">Eubacterium callanderi</name>
    <dbReference type="NCBI Taxonomy" id="53442"/>
    <lineage>
        <taxon>Bacteria</taxon>
        <taxon>Bacillati</taxon>
        <taxon>Bacillota</taxon>
        <taxon>Clostridia</taxon>
        <taxon>Eubacteriales</taxon>
        <taxon>Eubacteriaceae</taxon>
        <taxon>Eubacterium</taxon>
    </lineage>
</organism>
<gene>
    <name evidence="3" type="ORF">H0N91_08300</name>
</gene>
<evidence type="ECO:0000313" key="4">
    <source>
        <dbReference type="Proteomes" id="UP000586254"/>
    </source>
</evidence>
<dbReference type="SUPFAM" id="SSF54534">
    <property type="entry name" value="FKBP-like"/>
    <property type="match status" value="1"/>
</dbReference>
<dbReference type="InterPro" id="IPR046357">
    <property type="entry name" value="PPIase_dom_sf"/>
</dbReference>
<dbReference type="RefSeq" id="WP_038351261.1">
    <property type="nucleotide sequence ID" value="NZ_CABJAI010000007.1"/>
</dbReference>
<dbReference type="InterPro" id="IPR027304">
    <property type="entry name" value="Trigger_fact/SurA_dom_sf"/>
</dbReference>
<dbReference type="SUPFAM" id="SSF109998">
    <property type="entry name" value="Triger factor/SurA peptide-binding domain-like"/>
    <property type="match status" value="1"/>
</dbReference>
<evidence type="ECO:0000256" key="1">
    <source>
        <dbReference type="PROSITE-ProRule" id="PRU00278"/>
    </source>
</evidence>
<dbReference type="Proteomes" id="UP000586254">
    <property type="component" value="Unassembled WGS sequence"/>
</dbReference>
<dbReference type="PANTHER" id="PTHR47245">
    <property type="entry name" value="PEPTIDYLPROLYL ISOMERASE"/>
    <property type="match status" value="1"/>
</dbReference>
<accession>A0A1I5P1E7</accession>
<dbReference type="AlphaFoldDB" id="A0A1I5P1E7"/>
<comment type="caution">
    <text evidence="3">The sequence shown here is derived from an EMBL/GenBank/DDBJ whole genome shotgun (WGS) entry which is preliminary data.</text>
</comment>
<dbReference type="EMBL" id="JACCKS010000008">
    <property type="protein sequence ID" value="NZA38144.1"/>
    <property type="molecule type" value="Genomic_DNA"/>
</dbReference>
<keyword evidence="1 3" id="KW-0413">Isomerase</keyword>
<dbReference type="GO" id="GO:0003755">
    <property type="term" value="F:peptidyl-prolyl cis-trans isomerase activity"/>
    <property type="evidence" value="ECO:0007669"/>
    <property type="project" value="UniProtKB-KW"/>
</dbReference>
<reference evidence="3 4" key="1">
    <citation type="submission" date="2020-07" db="EMBL/GenBank/DDBJ databases">
        <title>Organ Donor 1.</title>
        <authorList>
            <person name="Marsh A.J."/>
            <person name="Azcarate-Peril M.A."/>
        </authorList>
    </citation>
    <scope>NUCLEOTIDE SEQUENCE [LARGE SCALE GENOMIC DNA]</scope>
    <source>
        <strain evidence="3 4">AMC0717</strain>
    </source>
</reference>
<dbReference type="Gene3D" id="3.10.50.40">
    <property type="match status" value="1"/>
</dbReference>
<dbReference type="PROSITE" id="PS50198">
    <property type="entry name" value="PPIC_PPIASE_2"/>
    <property type="match status" value="1"/>
</dbReference>
<name>A0A1I5P1E7_9FIRM</name>
<keyword evidence="1" id="KW-0697">Rotamase</keyword>
<dbReference type="InterPro" id="IPR023058">
    <property type="entry name" value="PPIase_PpiC_CS"/>
</dbReference>
<dbReference type="PANTHER" id="PTHR47245:SF2">
    <property type="entry name" value="PEPTIDYL-PROLYL CIS-TRANS ISOMERASE HP_0175-RELATED"/>
    <property type="match status" value="1"/>
</dbReference>
<evidence type="ECO:0000313" key="3">
    <source>
        <dbReference type="EMBL" id="NZA38144.1"/>
    </source>
</evidence>
<sequence>MEKQVVAVVEGKEIYNTDLEALIQQLPQEQQGQFRTKEGRRKLLEELVAQELFYLEGKKDHEDESEEYLALVEDAKEKLLKSHMIAKFMKNVEVSDEEVKKFYDENPKQFIAPDSIRASHILLPSEQQAIDIIKEIKDGGKTFEEAAKAYSVCPSREQGGDLSYFSKGKMVPQFENAAFAMKVGEMSDEPVKTDFGWHIIKVTDSKTSETIPYDVVKESARQYLLGQKQNRAFLDRVDELKKEYDVDVKIGLF</sequence>